<dbReference type="EMBL" id="KK583297">
    <property type="protein sequence ID" value="KDO21004.1"/>
    <property type="molecule type" value="Genomic_DNA"/>
</dbReference>
<accession>A0A067BR56</accession>
<dbReference type="PANTHER" id="PTHR23346">
    <property type="entry name" value="TRANSLATIONAL ACTIVATOR GCN1-RELATED"/>
    <property type="match status" value="1"/>
</dbReference>
<reference evidence="2 3" key="1">
    <citation type="journal article" date="2013" name="PLoS Genet.">
        <title>Distinctive expansion of potential virulence genes in the genome of the oomycete fish pathogen Saprolegnia parasitica.</title>
        <authorList>
            <person name="Jiang R.H."/>
            <person name="de Bruijn I."/>
            <person name="Haas B.J."/>
            <person name="Belmonte R."/>
            <person name="Lobach L."/>
            <person name="Christie J."/>
            <person name="van den Ackerveken G."/>
            <person name="Bottin A."/>
            <person name="Bulone V."/>
            <person name="Diaz-Moreno S.M."/>
            <person name="Dumas B."/>
            <person name="Fan L."/>
            <person name="Gaulin E."/>
            <person name="Govers F."/>
            <person name="Grenville-Briggs L.J."/>
            <person name="Horner N.R."/>
            <person name="Levin J.Z."/>
            <person name="Mammella M."/>
            <person name="Meijer H.J."/>
            <person name="Morris P."/>
            <person name="Nusbaum C."/>
            <person name="Oome S."/>
            <person name="Phillips A.J."/>
            <person name="van Rooyen D."/>
            <person name="Rzeszutek E."/>
            <person name="Saraiva M."/>
            <person name="Secombes C.J."/>
            <person name="Seidl M.F."/>
            <person name="Snel B."/>
            <person name="Stassen J.H."/>
            <person name="Sykes S."/>
            <person name="Tripathy S."/>
            <person name="van den Berg H."/>
            <person name="Vega-Arreguin J.C."/>
            <person name="Wawra S."/>
            <person name="Young S.K."/>
            <person name="Zeng Q."/>
            <person name="Dieguez-Uribeondo J."/>
            <person name="Russ C."/>
            <person name="Tyler B.M."/>
            <person name="van West P."/>
        </authorList>
    </citation>
    <scope>NUCLEOTIDE SEQUENCE [LARGE SCALE GENOMIC DNA]</scope>
    <source>
        <strain evidence="2 3">CBS 223.65</strain>
    </source>
</reference>
<keyword evidence="3" id="KW-1185">Reference proteome</keyword>
<dbReference type="AlphaFoldDB" id="A0A067BR56"/>
<dbReference type="PANTHER" id="PTHR23346:SF7">
    <property type="entry name" value="STALLED RIBOSOME SENSOR GCN1"/>
    <property type="match status" value="1"/>
</dbReference>
<dbReference type="InterPro" id="IPR011989">
    <property type="entry name" value="ARM-like"/>
</dbReference>
<proteinExistence type="predicted"/>
<name>A0A067BR56_SAPPC</name>
<dbReference type="GO" id="GO:0019887">
    <property type="term" value="F:protein kinase regulator activity"/>
    <property type="evidence" value="ECO:0007669"/>
    <property type="project" value="TreeGrafter"/>
</dbReference>
<evidence type="ECO:0000313" key="2">
    <source>
        <dbReference type="EMBL" id="KDO21004.1"/>
    </source>
</evidence>
<dbReference type="Proteomes" id="UP000030745">
    <property type="component" value="Unassembled WGS sequence"/>
</dbReference>
<organism evidence="2 3">
    <name type="scientific">Saprolegnia parasitica (strain CBS 223.65)</name>
    <dbReference type="NCBI Taxonomy" id="695850"/>
    <lineage>
        <taxon>Eukaryota</taxon>
        <taxon>Sar</taxon>
        <taxon>Stramenopiles</taxon>
        <taxon>Oomycota</taxon>
        <taxon>Saprolegniomycetes</taxon>
        <taxon>Saprolegniales</taxon>
        <taxon>Saprolegniaceae</taxon>
        <taxon>Saprolegnia</taxon>
    </lineage>
</organism>
<dbReference type="GO" id="GO:0005829">
    <property type="term" value="C:cytosol"/>
    <property type="evidence" value="ECO:0007669"/>
    <property type="project" value="TreeGrafter"/>
</dbReference>
<dbReference type="RefSeq" id="XP_012208256.1">
    <property type="nucleotide sequence ID" value="XM_012352866.1"/>
</dbReference>
<keyword evidence="1" id="KW-0677">Repeat</keyword>
<dbReference type="GO" id="GO:0006417">
    <property type="term" value="P:regulation of translation"/>
    <property type="evidence" value="ECO:0007669"/>
    <property type="project" value="TreeGrafter"/>
</dbReference>
<dbReference type="GO" id="GO:0034198">
    <property type="term" value="P:cellular response to amino acid starvation"/>
    <property type="evidence" value="ECO:0007669"/>
    <property type="project" value="TreeGrafter"/>
</dbReference>
<evidence type="ECO:0000256" key="1">
    <source>
        <dbReference type="ARBA" id="ARBA00022737"/>
    </source>
</evidence>
<dbReference type="Gene3D" id="1.25.10.10">
    <property type="entry name" value="Leucine-rich Repeat Variant"/>
    <property type="match status" value="1"/>
</dbReference>
<dbReference type="GeneID" id="24135768"/>
<dbReference type="KEGG" id="spar:SPRG_13932"/>
<protein>
    <submittedName>
        <fullName evidence="2">Uncharacterized protein</fullName>
    </submittedName>
</protein>
<gene>
    <name evidence="2" type="ORF">SPRG_13932</name>
</gene>
<dbReference type="OrthoDB" id="5148094at2759"/>
<dbReference type="VEuPathDB" id="FungiDB:SPRG_13932"/>
<dbReference type="STRING" id="695850.A0A067BR56"/>
<sequence length="157" mass="17367">MQSMKFGHSIDAPSLVISALQRVFTTRISETKMTVSSMCAMVNDAKDLAPYLLDTIAPRFQMQLLELILEVRTVASKVLGMFVKGLGESYSLHLVLSLLQTIELESSSVEGSGSAQGLYDVLVNLGPSVLDHGLRDEIFPIARHPRPQLWCRRSLHV</sequence>
<evidence type="ECO:0000313" key="3">
    <source>
        <dbReference type="Proteomes" id="UP000030745"/>
    </source>
</evidence>
<feature type="non-terminal residue" evidence="2">
    <location>
        <position position="157"/>
    </location>
</feature>